<comment type="cofactor">
    <cofactor evidence="5 7">
        <name>FMN</name>
        <dbReference type="ChEBI" id="CHEBI:58210"/>
    </cofactor>
    <text evidence="5 7">Binds 1 FMN per subunit.</text>
</comment>
<gene>
    <name evidence="5 10" type="primary">pdxH</name>
    <name evidence="10" type="ORF">GCM10011575_14230</name>
</gene>
<dbReference type="EC" id="1.4.3.5" evidence="5"/>
<feature type="binding site" evidence="5 7">
    <location>
        <begin position="75"/>
        <end position="80"/>
    </location>
    <ligand>
        <name>FMN</name>
        <dbReference type="ChEBI" id="CHEBI:58210"/>
    </ligand>
</feature>
<feature type="binding site" evidence="5 7">
    <location>
        <begin position="97"/>
        <end position="98"/>
    </location>
    <ligand>
        <name>FMN</name>
        <dbReference type="ChEBI" id="CHEBI:58210"/>
    </ligand>
</feature>
<feature type="binding site" evidence="5 6">
    <location>
        <position position="152"/>
    </location>
    <ligand>
        <name>substrate</name>
    </ligand>
</feature>
<sequence>MHPGCETGQMSHDLAAERIDYSGVHLLEDTAPADPYALFGTWLDDAFAARERGVLPEPTAVVISTVSPDGRPSSRTVLLKGFEPSTSAGQRDGFTIFTNYDSQKGRDLAGNAGVALLFGWYPLQRQVRVEGTAAKVPAEESDAYFATRPRGSQLGAWASAQSSEVDSLQRLQADYAEAERRFDGVDVPRPDHWGGYRISPETIEFWQGQPSRMHDRLRYRRTGDGWMIRRLAP</sequence>
<comment type="pathway">
    <text evidence="5">Cofactor metabolism; pyridoxal 5'-phosphate salvage; pyridoxal 5'-phosphate from pyridoxine 5'-phosphate: step 1/1.</text>
</comment>
<name>A0A917S418_9ACTN</name>
<dbReference type="GO" id="GO:0008615">
    <property type="term" value="P:pyridoxine biosynthetic process"/>
    <property type="evidence" value="ECO:0007669"/>
    <property type="project" value="UniProtKB-UniRule"/>
</dbReference>
<dbReference type="Pfam" id="PF01243">
    <property type="entry name" value="PNPOx_N"/>
    <property type="match status" value="1"/>
</dbReference>
<evidence type="ECO:0000256" key="6">
    <source>
        <dbReference type="PIRSR" id="PIRSR000190-1"/>
    </source>
</evidence>
<dbReference type="InterPro" id="IPR012349">
    <property type="entry name" value="Split_barrel_FMN-bd"/>
</dbReference>
<dbReference type="InterPro" id="IPR011576">
    <property type="entry name" value="Pyridox_Oxase_N"/>
</dbReference>
<protein>
    <recommendedName>
        <fullName evidence="5">Pyridoxine/pyridoxamine 5'-phosphate oxidase</fullName>
        <ecNumber evidence="5">1.4.3.5</ecNumber>
    </recommendedName>
    <alternativeName>
        <fullName evidence="5">PNP/PMP oxidase</fullName>
        <shortName evidence="5">PNPOx</shortName>
    </alternativeName>
    <alternativeName>
        <fullName evidence="5">Pyridoxal 5'-phosphate synthase</fullName>
    </alternativeName>
</protein>
<feature type="domain" description="Pyridoxine 5'-phosphate oxidase dimerisation C-terminal" evidence="9">
    <location>
        <begin position="193"/>
        <end position="233"/>
    </location>
</feature>
<organism evidence="10 11">
    <name type="scientific">Microlunatus endophyticus</name>
    <dbReference type="NCBI Taxonomy" id="1716077"/>
    <lineage>
        <taxon>Bacteria</taxon>
        <taxon>Bacillati</taxon>
        <taxon>Actinomycetota</taxon>
        <taxon>Actinomycetes</taxon>
        <taxon>Propionibacteriales</taxon>
        <taxon>Propionibacteriaceae</taxon>
        <taxon>Microlunatus</taxon>
    </lineage>
</organism>
<feature type="binding site" evidence="5 7">
    <location>
        <position position="104"/>
    </location>
    <ligand>
        <name>FMN</name>
        <dbReference type="ChEBI" id="CHEBI:58210"/>
    </ligand>
</feature>
<feature type="binding site" evidence="5 7">
    <location>
        <begin position="161"/>
        <end position="162"/>
    </location>
    <ligand>
        <name>FMN</name>
        <dbReference type="ChEBI" id="CHEBI:58210"/>
    </ligand>
</feature>
<evidence type="ECO:0000256" key="5">
    <source>
        <dbReference type="HAMAP-Rule" id="MF_01629"/>
    </source>
</evidence>
<feature type="binding site" evidence="5 6">
    <location>
        <position position="80"/>
    </location>
    <ligand>
        <name>substrate</name>
    </ligand>
</feature>
<proteinExistence type="inferred from homology"/>
<dbReference type="InterPro" id="IPR000659">
    <property type="entry name" value="Pyridox_Oxase"/>
</dbReference>
<accession>A0A917S418</accession>
<feature type="binding site" evidence="5 7">
    <location>
        <position position="206"/>
    </location>
    <ligand>
        <name>FMN</name>
        <dbReference type="ChEBI" id="CHEBI:58210"/>
    </ligand>
</feature>
<evidence type="ECO:0000256" key="1">
    <source>
        <dbReference type="ARBA" id="ARBA00007301"/>
    </source>
</evidence>
<feature type="binding site" evidence="5 6">
    <location>
        <begin position="212"/>
        <end position="214"/>
    </location>
    <ligand>
        <name>substrate</name>
    </ligand>
</feature>
<dbReference type="InterPro" id="IPR019740">
    <property type="entry name" value="Pyridox_Oxase_CS"/>
</dbReference>
<dbReference type="PIRSF" id="PIRSF000190">
    <property type="entry name" value="Pyd_amn-ph_oxd"/>
    <property type="match status" value="1"/>
</dbReference>
<evidence type="ECO:0000256" key="7">
    <source>
        <dbReference type="PIRSR" id="PIRSR000190-2"/>
    </source>
</evidence>
<keyword evidence="11" id="KW-1185">Reference proteome</keyword>
<evidence type="ECO:0000313" key="10">
    <source>
        <dbReference type="EMBL" id="GGL56980.1"/>
    </source>
</evidence>
<dbReference type="SUPFAM" id="SSF50475">
    <property type="entry name" value="FMN-binding split barrel"/>
    <property type="match status" value="1"/>
</dbReference>
<dbReference type="NCBIfam" id="NF004231">
    <property type="entry name" value="PRK05679.1"/>
    <property type="match status" value="1"/>
</dbReference>
<comment type="pathway">
    <text evidence="5">Cofactor metabolism; pyridoxal 5'-phosphate salvage; pyridoxal 5'-phosphate from pyridoxamine 5'-phosphate: step 1/1.</text>
</comment>
<dbReference type="GO" id="GO:0010181">
    <property type="term" value="F:FMN binding"/>
    <property type="evidence" value="ECO:0007669"/>
    <property type="project" value="UniProtKB-UniRule"/>
</dbReference>
<keyword evidence="5" id="KW-0664">Pyridoxine biosynthesis</keyword>
<dbReference type="PANTHER" id="PTHR10851">
    <property type="entry name" value="PYRIDOXINE-5-PHOSPHATE OXIDASE"/>
    <property type="match status" value="1"/>
</dbReference>
<evidence type="ECO:0000259" key="8">
    <source>
        <dbReference type="Pfam" id="PF01243"/>
    </source>
</evidence>
<reference evidence="10" key="2">
    <citation type="submission" date="2020-09" db="EMBL/GenBank/DDBJ databases">
        <authorList>
            <person name="Sun Q."/>
            <person name="Zhou Y."/>
        </authorList>
    </citation>
    <scope>NUCLEOTIDE SEQUENCE</scope>
    <source>
        <strain evidence="10">CGMCC 4.7306</strain>
    </source>
</reference>
<reference evidence="10" key="1">
    <citation type="journal article" date="2014" name="Int. J. Syst. Evol. Microbiol.">
        <title>Complete genome sequence of Corynebacterium casei LMG S-19264T (=DSM 44701T), isolated from a smear-ripened cheese.</title>
        <authorList>
            <consortium name="US DOE Joint Genome Institute (JGI-PGF)"/>
            <person name="Walter F."/>
            <person name="Albersmeier A."/>
            <person name="Kalinowski J."/>
            <person name="Ruckert C."/>
        </authorList>
    </citation>
    <scope>NUCLEOTIDE SEQUENCE</scope>
    <source>
        <strain evidence="10">CGMCC 4.7306</strain>
    </source>
</reference>
<comment type="catalytic activity">
    <reaction evidence="5">
        <text>pyridoxine 5'-phosphate + O2 = pyridoxal 5'-phosphate + H2O2</text>
        <dbReference type="Rhea" id="RHEA:15149"/>
        <dbReference type="ChEBI" id="CHEBI:15379"/>
        <dbReference type="ChEBI" id="CHEBI:16240"/>
        <dbReference type="ChEBI" id="CHEBI:58589"/>
        <dbReference type="ChEBI" id="CHEBI:597326"/>
        <dbReference type="EC" id="1.4.3.5"/>
    </reaction>
</comment>
<dbReference type="Pfam" id="PF10590">
    <property type="entry name" value="PNP_phzG_C"/>
    <property type="match status" value="1"/>
</dbReference>
<dbReference type="PROSITE" id="PS01064">
    <property type="entry name" value="PYRIDOX_OXIDASE"/>
    <property type="match status" value="1"/>
</dbReference>
<feature type="domain" description="Pyridoxamine 5'-phosphate oxidase N-terminal" evidence="8">
    <location>
        <begin position="52"/>
        <end position="178"/>
    </location>
</feature>
<dbReference type="InterPro" id="IPR019576">
    <property type="entry name" value="Pyridoxamine_oxidase_dimer_C"/>
</dbReference>
<keyword evidence="3 5" id="KW-0288">FMN</keyword>
<feature type="binding site" evidence="5 7">
    <location>
        <position position="216"/>
    </location>
    <ligand>
        <name>FMN</name>
        <dbReference type="ChEBI" id="CHEBI:58210"/>
    </ligand>
</feature>
<feature type="binding site" evidence="5 6">
    <location>
        <position position="148"/>
    </location>
    <ligand>
        <name>substrate</name>
    </ligand>
</feature>
<evidence type="ECO:0000259" key="9">
    <source>
        <dbReference type="Pfam" id="PF10590"/>
    </source>
</evidence>
<evidence type="ECO:0000313" key="11">
    <source>
        <dbReference type="Proteomes" id="UP000613840"/>
    </source>
</evidence>
<dbReference type="EMBL" id="BMMZ01000003">
    <property type="protein sequence ID" value="GGL56980.1"/>
    <property type="molecule type" value="Genomic_DNA"/>
</dbReference>
<comment type="caution">
    <text evidence="10">The sequence shown here is derived from an EMBL/GenBank/DDBJ whole genome shotgun (WGS) entry which is preliminary data.</text>
</comment>
<feature type="binding site" evidence="6">
    <location>
        <begin position="18"/>
        <end position="21"/>
    </location>
    <ligand>
        <name>substrate</name>
    </ligand>
</feature>
<comment type="catalytic activity">
    <reaction evidence="5">
        <text>pyridoxamine 5'-phosphate + O2 + H2O = pyridoxal 5'-phosphate + H2O2 + NH4(+)</text>
        <dbReference type="Rhea" id="RHEA:15817"/>
        <dbReference type="ChEBI" id="CHEBI:15377"/>
        <dbReference type="ChEBI" id="CHEBI:15379"/>
        <dbReference type="ChEBI" id="CHEBI:16240"/>
        <dbReference type="ChEBI" id="CHEBI:28938"/>
        <dbReference type="ChEBI" id="CHEBI:58451"/>
        <dbReference type="ChEBI" id="CHEBI:597326"/>
        <dbReference type="EC" id="1.4.3.5"/>
    </reaction>
</comment>
<dbReference type="Gene3D" id="2.30.110.10">
    <property type="entry name" value="Electron Transport, Fmn-binding Protein, Chain A"/>
    <property type="match status" value="1"/>
</dbReference>
<comment type="function">
    <text evidence="5">Catalyzes the oxidation of either pyridoxine 5'-phosphate (PNP) or pyridoxamine 5'-phosphate (PMP) into pyridoxal 5'-phosphate (PLP).</text>
</comment>
<dbReference type="PANTHER" id="PTHR10851:SF0">
    <property type="entry name" value="PYRIDOXINE-5'-PHOSPHATE OXIDASE"/>
    <property type="match status" value="1"/>
</dbReference>
<dbReference type="Proteomes" id="UP000613840">
    <property type="component" value="Unassembled WGS sequence"/>
</dbReference>
<evidence type="ECO:0000256" key="4">
    <source>
        <dbReference type="ARBA" id="ARBA00023002"/>
    </source>
</evidence>
<feature type="binding site" evidence="5 6">
    <location>
        <position position="144"/>
    </location>
    <ligand>
        <name>substrate</name>
    </ligand>
</feature>
<keyword evidence="2 5" id="KW-0285">Flavoprotein</keyword>
<dbReference type="NCBIfam" id="TIGR00558">
    <property type="entry name" value="pdxH"/>
    <property type="match status" value="1"/>
</dbReference>
<dbReference type="AlphaFoldDB" id="A0A917S418"/>
<evidence type="ECO:0000256" key="3">
    <source>
        <dbReference type="ARBA" id="ARBA00022643"/>
    </source>
</evidence>
<comment type="similarity">
    <text evidence="1 5">Belongs to the pyridoxamine 5'-phosphate oxidase family.</text>
</comment>
<evidence type="ECO:0000256" key="2">
    <source>
        <dbReference type="ARBA" id="ARBA00022630"/>
    </source>
</evidence>
<dbReference type="GO" id="GO:0004733">
    <property type="term" value="F:pyridoxamine phosphate oxidase activity"/>
    <property type="evidence" value="ECO:0007669"/>
    <property type="project" value="UniProtKB-UniRule"/>
</dbReference>
<keyword evidence="4 5" id="KW-0560">Oxidoreductase</keyword>
<comment type="caution">
    <text evidence="5">Lacks conserved residue(s) required for the propagation of feature annotation.</text>
</comment>
<comment type="subunit">
    <text evidence="5">Homodimer.</text>
</comment>
<dbReference type="HAMAP" id="MF_01629">
    <property type="entry name" value="PdxH"/>
    <property type="match status" value="1"/>
</dbReference>
<feature type="binding site" evidence="5 7">
    <location>
        <position position="126"/>
    </location>
    <ligand>
        <name>FMN</name>
        <dbReference type="ChEBI" id="CHEBI:58210"/>
    </ligand>
</feature>